<reference evidence="1" key="1">
    <citation type="submission" date="2014-05" db="EMBL/GenBank/DDBJ databases">
        <title>The transcriptome of the halophilic microalga Tetraselmis sp. GSL018 isolated from the Great Salt Lake, Utah.</title>
        <authorList>
            <person name="Jinkerson R.E."/>
            <person name="D'Adamo S."/>
            <person name="Posewitz M.C."/>
        </authorList>
    </citation>
    <scope>NUCLEOTIDE SEQUENCE</scope>
    <source>
        <strain evidence="1">GSL018</strain>
    </source>
</reference>
<organism evidence="1">
    <name type="scientific">Tetraselmis sp. GSL018</name>
    <dbReference type="NCBI Taxonomy" id="582737"/>
    <lineage>
        <taxon>Eukaryota</taxon>
        <taxon>Viridiplantae</taxon>
        <taxon>Chlorophyta</taxon>
        <taxon>core chlorophytes</taxon>
        <taxon>Chlorodendrophyceae</taxon>
        <taxon>Chlorodendrales</taxon>
        <taxon>Chlorodendraceae</taxon>
        <taxon>Tetraselmis</taxon>
    </lineage>
</organism>
<protein>
    <submittedName>
        <fullName evidence="1">Uncharacterized protein</fullName>
    </submittedName>
</protein>
<proteinExistence type="predicted"/>
<gene>
    <name evidence="1" type="ORF">TSPGSL018_25500</name>
</gene>
<dbReference type="AlphaFoldDB" id="A0A061QTB1"/>
<evidence type="ECO:0000313" key="1">
    <source>
        <dbReference type="EMBL" id="JAC61699.1"/>
    </source>
</evidence>
<name>A0A061QTB1_9CHLO</name>
<dbReference type="EMBL" id="GBEZ01025382">
    <property type="protein sequence ID" value="JAC61699.1"/>
    <property type="molecule type" value="Transcribed_RNA"/>
</dbReference>
<accession>A0A061QTB1</accession>
<sequence>MATCHCHERLAGCKSRLLVVSTSFDTGLSMSSFVSAYPLRETSHDAATGAPAHLALGRGDQIVWAGDSPQVDQPDREHGFIERPGRVARRGLSLQQPLCLQEGQRPEHWTRWPAPLSCARVSSPAPCGVMQAITCMRRLPQENQPGLISNAAVDLRLDAADAAV</sequence>